<dbReference type="PROSITE" id="PS00108">
    <property type="entry name" value="PROTEIN_KINASE_ST"/>
    <property type="match status" value="2"/>
</dbReference>
<feature type="domain" description="Bulb-type lectin" evidence="23">
    <location>
        <begin position="26"/>
        <end position="146"/>
    </location>
</feature>
<dbReference type="SMART" id="SM00473">
    <property type="entry name" value="PAN_AP"/>
    <property type="match status" value="2"/>
</dbReference>
<dbReference type="PANTHER" id="PTHR27002">
    <property type="entry name" value="RECEPTOR-LIKE SERINE/THREONINE-PROTEIN KINASE SD1-8"/>
    <property type="match status" value="1"/>
</dbReference>
<dbReference type="InterPro" id="IPR036426">
    <property type="entry name" value="Bulb-type_lectin_dom_sf"/>
</dbReference>
<keyword evidence="7 20" id="KW-0732">Signal</keyword>
<keyword evidence="12 19" id="KW-0472">Membrane</keyword>
<keyword evidence="17" id="KW-0245">EGF-like domain</keyword>
<feature type="domain" description="EGF-like" evidence="22">
    <location>
        <begin position="285"/>
        <end position="321"/>
    </location>
</feature>
<dbReference type="Pfam" id="PF00954">
    <property type="entry name" value="S_locus_glycop"/>
    <property type="match status" value="2"/>
</dbReference>
<dbReference type="Pfam" id="PF07714">
    <property type="entry name" value="PK_Tyr_Ser-Thr"/>
    <property type="match status" value="2"/>
</dbReference>
<keyword evidence="9" id="KW-0418">Kinase</keyword>
<accession>A0ABM3HUN9</accession>
<keyword evidence="13" id="KW-1015">Disulfide bond</keyword>
<evidence type="ECO:0000256" key="19">
    <source>
        <dbReference type="SAM" id="Phobius"/>
    </source>
</evidence>
<proteinExistence type="predicted"/>
<evidence type="ECO:0000256" key="3">
    <source>
        <dbReference type="ARBA" id="ARBA00022475"/>
    </source>
</evidence>
<evidence type="ECO:0000313" key="25">
    <source>
        <dbReference type="Proteomes" id="UP000827889"/>
    </source>
</evidence>
<dbReference type="Gene3D" id="3.30.200.20">
    <property type="entry name" value="Phosphorylase Kinase, domain 1"/>
    <property type="match status" value="2"/>
</dbReference>
<evidence type="ECO:0000256" key="8">
    <source>
        <dbReference type="ARBA" id="ARBA00022741"/>
    </source>
</evidence>
<keyword evidence="5" id="KW-0808">Transferase</keyword>
<evidence type="ECO:0000259" key="24">
    <source>
        <dbReference type="PROSITE" id="PS50948"/>
    </source>
</evidence>
<dbReference type="RefSeq" id="XP_048140306.1">
    <property type="nucleotide sequence ID" value="XM_048284349.1"/>
</dbReference>
<dbReference type="EC" id="2.7.11.1" evidence="2"/>
<evidence type="ECO:0000256" key="20">
    <source>
        <dbReference type="SAM" id="SignalP"/>
    </source>
</evidence>
<feature type="binding site" evidence="18">
    <location>
        <position position="1295"/>
    </location>
    <ligand>
        <name>ATP</name>
        <dbReference type="ChEBI" id="CHEBI:30616"/>
    </ligand>
</feature>
<evidence type="ECO:0000256" key="17">
    <source>
        <dbReference type="PROSITE-ProRule" id="PRU00076"/>
    </source>
</evidence>
<evidence type="ECO:0000256" key="5">
    <source>
        <dbReference type="ARBA" id="ARBA00022679"/>
    </source>
</evidence>
<dbReference type="PROSITE" id="PS50026">
    <property type="entry name" value="EGF_3"/>
    <property type="match status" value="2"/>
</dbReference>
<protein>
    <recommendedName>
        <fullName evidence="2">non-specific serine/threonine protein kinase</fullName>
        <ecNumber evidence="2">2.7.11.1</ecNumber>
    </recommendedName>
</protein>
<dbReference type="InterPro" id="IPR017441">
    <property type="entry name" value="Protein_kinase_ATP_BS"/>
</dbReference>
<evidence type="ECO:0000256" key="18">
    <source>
        <dbReference type="PROSITE-ProRule" id="PRU10141"/>
    </source>
</evidence>
<organism evidence="25 26">
    <name type="scientific">Rhodamnia argentea</name>
    <dbReference type="NCBI Taxonomy" id="178133"/>
    <lineage>
        <taxon>Eukaryota</taxon>
        <taxon>Viridiplantae</taxon>
        <taxon>Streptophyta</taxon>
        <taxon>Embryophyta</taxon>
        <taxon>Tracheophyta</taxon>
        <taxon>Spermatophyta</taxon>
        <taxon>Magnoliopsida</taxon>
        <taxon>eudicotyledons</taxon>
        <taxon>Gunneridae</taxon>
        <taxon>Pentapetalae</taxon>
        <taxon>rosids</taxon>
        <taxon>malvids</taxon>
        <taxon>Myrtales</taxon>
        <taxon>Myrtaceae</taxon>
        <taxon>Myrtoideae</taxon>
        <taxon>Myrteae</taxon>
        <taxon>Australasian group</taxon>
        <taxon>Rhodamnia</taxon>
    </lineage>
</organism>
<gene>
    <name evidence="26" type="primary">LOC115732131</name>
</gene>
<dbReference type="Pfam" id="PF01453">
    <property type="entry name" value="B_lectin"/>
    <property type="match status" value="2"/>
</dbReference>
<dbReference type="InterPro" id="IPR003609">
    <property type="entry name" value="Pan_app"/>
</dbReference>
<keyword evidence="14" id="KW-0325">Glycoprotein</keyword>
<dbReference type="PANTHER" id="PTHR27002:SF214">
    <property type="entry name" value="RECEPTOR-LIKE SERINE_THREONINE-PROTEIN KINASE"/>
    <property type="match status" value="1"/>
</dbReference>
<dbReference type="Gene3D" id="1.10.510.10">
    <property type="entry name" value="Transferase(Phosphotransferase) domain 1"/>
    <property type="match status" value="2"/>
</dbReference>
<dbReference type="CDD" id="cd00028">
    <property type="entry name" value="B_lectin"/>
    <property type="match status" value="2"/>
</dbReference>
<evidence type="ECO:0000256" key="10">
    <source>
        <dbReference type="ARBA" id="ARBA00022840"/>
    </source>
</evidence>
<feature type="domain" description="EGF-like" evidence="22">
    <location>
        <begin position="1101"/>
        <end position="1137"/>
    </location>
</feature>
<dbReference type="PROSITE" id="PS50927">
    <property type="entry name" value="BULB_LECTIN"/>
    <property type="match status" value="2"/>
</dbReference>
<keyword evidence="8 18" id="KW-0547">Nucleotide-binding</keyword>
<reference evidence="26" key="1">
    <citation type="submission" date="2025-08" db="UniProtKB">
        <authorList>
            <consortium name="RefSeq"/>
        </authorList>
    </citation>
    <scope>IDENTIFICATION</scope>
    <source>
        <tissue evidence="26">Leaf</tissue>
    </source>
</reference>
<dbReference type="SMART" id="SM00108">
    <property type="entry name" value="B_lectin"/>
    <property type="match status" value="2"/>
</dbReference>
<feature type="domain" description="Protein kinase" evidence="21">
    <location>
        <begin position="491"/>
        <end position="777"/>
    </location>
</feature>
<dbReference type="Proteomes" id="UP000827889">
    <property type="component" value="Chromosome 8"/>
</dbReference>
<comment type="subcellular location">
    <subcellularLocation>
        <location evidence="1">Cell membrane</location>
        <topology evidence="1">Single-pass type I membrane protein</topology>
    </subcellularLocation>
</comment>
<keyword evidence="4" id="KW-0723">Serine/threonine-protein kinase</keyword>
<evidence type="ECO:0000256" key="6">
    <source>
        <dbReference type="ARBA" id="ARBA00022692"/>
    </source>
</evidence>
<name>A0ABM3HUN9_9MYRT</name>
<evidence type="ECO:0000256" key="14">
    <source>
        <dbReference type="ARBA" id="ARBA00023180"/>
    </source>
</evidence>
<dbReference type="CDD" id="cd00054">
    <property type="entry name" value="EGF_CA"/>
    <property type="match status" value="2"/>
</dbReference>
<dbReference type="InterPro" id="IPR000858">
    <property type="entry name" value="S_locus_glycoprot_dom"/>
</dbReference>
<dbReference type="InterPro" id="IPR021820">
    <property type="entry name" value="S-locus_recpt_kinase_C"/>
</dbReference>
<keyword evidence="10 18" id="KW-0067">ATP-binding</keyword>
<comment type="catalytic activity">
    <reaction evidence="16">
        <text>L-seryl-[protein] + ATP = O-phospho-L-seryl-[protein] + ADP + H(+)</text>
        <dbReference type="Rhea" id="RHEA:17989"/>
        <dbReference type="Rhea" id="RHEA-COMP:9863"/>
        <dbReference type="Rhea" id="RHEA-COMP:11604"/>
        <dbReference type="ChEBI" id="CHEBI:15378"/>
        <dbReference type="ChEBI" id="CHEBI:29999"/>
        <dbReference type="ChEBI" id="CHEBI:30616"/>
        <dbReference type="ChEBI" id="CHEBI:83421"/>
        <dbReference type="ChEBI" id="CHEBI:456216"/>
        <dbReference type="EC" id="2.7.11.1"/>
    </reaction>
</comment>
<dbReference type="GeneID" id="115732131"/>
<feature type="domain" description="Bulb-type lectin" evidence="23">
    <location>
        <begin position="842"/>
        <end position="962"/>
    </location>
</feature>
<comment type="catalytic activity">
    <reaction evidence="15">
        <text>L-threonyl-[protein] + ATP = O-phospho-L-threonyl-[protein] + ADP + H(+)</text>
        <dbReference type="Rhea" id="RHEA:46608"/>
        <dbReference type="Rhea" id="RHEA-COMP:11060"/>
        <dbReference type="Rhea" id="RHEA-COMP:11605"/>
        <dbReference type="ChEBI" id="CHEBI:15378"/>
        <dbReference type="ChEBI" id="CHEBI:30013"/>
        <dbReference type="ChEBI" id="CHEBI:30616"/>
        <dbReference type="ChEBI" id="CHEBI:61977"/>
        <dbReference type="ChEBI" id="CHEBI:456216"/>
        <dbReference type="EC" id="2.7.11.1"/>
    </reaction>
</comment>
<evidence type="ECO:0000256" key="13">
    <source>
        <dbReference type="ARBA" id="ARBA00023157"/>
    </source>
</evidence>
<feature type="domain" description="Apple" evidence="24">
    <location>
        <begin position="1156"/>
        <end position="1238"/>
    </location>
</feature>
<dbReference type="InterPro" id="IPR011009">
    <property type="entry name" value="Kinase-like_dom_sf"/>
</dbReference>
<feature type="chain" id="PRO_5045670012" description="non-specific serine/threonine protein kinase" evidence="20">
    <location>
        <begin position="26"/>
        <end position="1585"/>
    </location>
</feature>
<dbReference type="InterPro" id="IPR001245">
    <property type="entry name" value="Ser-Thr/Tyr_kinase_cat_dom"/>
</dbReference>
<evidence type="ECO:0000259" key="21">
    <source>
        <dbReference type="PROSITE" id="PS50011"/>
    </source>
</evidence>
<dbReference type="InterPro" id="IPR000742">
    <property type="entry name" value="EGF"/>
</dbReference>
<dbReference type="SMART" id="SM00181">
    <property type="entry name" value="EGF"/>
    <property type="match status" value="2"/>
</dbReference>
<feature type="transmembrane region" description="Helical" evidence="19">
    <location>
        <begin position="435"/>
        <end position="458"/>
    </location>
</feature>
<feature type="domain" description="Apple" evidence="24">
    <location>
        <begin position="340"/>
        <end position="422"/>
    </location>
</feature>
<keyword evidence="6 19" id="KW-0812">Transmembrane</keyword>
<keyword evidence="11 19" id="KW-1133">Transmembrane helix</keyword>
<keyword evidence="25" id="KW-1185">Reference proteome</keyword>
<dbReference type="PROSITE" id="PS50948">
    <property type="entry name" value="PAN"/>
    <property type="match status" value="2"/>
</dbReference>
<evidence type="ECO:0000256" key="1">
    <source>
        <dbReference type="ARBA" id="ARBA00004251"/>
    </source>
</evidence>
<evidence type="ECO:0000313" key="26">
    <source>
        <dbReference type="RefSeq" id="XP_048140306.1"/>
    </source>
</evidence>
<evidence type="ECO:0000259" key="23">
    <source>
        <dbReference type="PROSITE" id="PS50927"/>
    </source>
</evidence>
<dbReference type="PROSITE" id="PS00107">
    <property type="entry name" value="PROTEIN_KINASE_ATP"/>
    <property type="match status" value="2"/>
</dbReference>
<evidence type="ECO:0000256" key="12">
    <source>
        <dbReference type="ARBA" id="ARBA00023136"/>
    </source>
</evidence>
<sequence length="1585" mass="175380">MANLPSFGFSCTSIVVLSLLRLSSAADTLSSAQSIREGETLVSPGRKFELGFFSRGSSKNCFLGIWFVASPETVVWVANRNSPLTDSNGTLELSNEGELVLLNRSKSVIWSTNSTKVLGNPVAQLQDSGNLVLMERNSLDPAGYSWQSFDYPSDTLLVGMTVGWNFRTGLERHLTSWRSTDDPSPGDYTLRYKIDGLPQIEIASNGSVKVYRTGPWNGIGFGADAKESSSVVEVRSVYNETDAYFAIESFKEDITARVTLSLDGPLQCLLLKSGSANWDPIISFPYDPCDSYGNCGPNGVCRVNESPRCLCLQGFIPKSQVEWDMLNSTGGCLRKVPLNCTRREGFTKLSQVKLPDLVDFQLFKNMSLEECKVECLKNCSCMVYANSDIRGAGCLMWFGDLIDIREINIVGNDQYLFLRLPASELDSNHSPTKKMVTITVASAISGLLIAVTALSIIWKRRMKSRGLPSGMDDIDLPLYDFATVAVATNHFSQTNKLGAGGFGSVYMGTLSTGQEVAVKRLSKYSGQGPDEFMNEVLLIARLQHRNLVGLVGCCVEGEERMLIYEYMPNKSLDYFIFDHDRSSSLAWKRRFDIALGIARGLLYLHQDSKLQVIHRDLKTSNILLDADMNPKISDFGLARVFRGDGTEAETRRIVGTYGYMSPEYAFDGKFSVKSDVFSFGVLLLEIVSSKRNKGFQHPDHHHTLLGHAWMLWSEGRATELIDESVRASFVVSQAERCIQVGLLCAQKFPKDRPMMSSVVFMLANEGASLPPPKEPGFFVERSSGSSDAYLVKEESNTKNVVTITLPEGRYQTGGSAMADPPIFCFFFTSIVLLSLLCLSSAADTLSSAQSIGEGETLVSPGRKFELGFFSAGSSKNGFLGIWLVVSPETVVWVANRNSPLTDSNGTMEISNEGELVLLNRSKSIIWSTNSTKVLRNPVAQLLDSSNLVLRDLNSLDSADYSWQSFDYPTDTLLVGMTLGWNFRTGLERHLTSWRSVDDPSPGEYTFSYKIDGLPQLEIASNGSVKVSRTGPWNGVGFSATAKVFSTAVKSFAVYNGTDAYFAFETFKEDITARVTLSPDGLLQCLLLKSGSANWDLIYSAPYDPCASYGYCGPNGVCRVNESPRCLCLQGFMPKSQVEWDMLNLTGGCIRKVPLNCTRREGFTKLSQVKLPDLVDFQLFKNKSLKECKVECLKKCSCMAYANSDIRGAGCLMWFGDLIDIREINIVGYDQYLFLRLPASELALPSGMYDIDLPLYDIATVAIATNHFSQTNKLGAGGFGSVYKGTLSTGQEVAVKRLSKYSGQGPDEFMNEVLLIARLQHRNLVGLVGCCVEGEERMLIYEYMPNKSLDYFIFDHDRSSSLAWKRRFDIVLGIARGLLYLHRDSKLQVIHRDLKTSNILLDADMNPKISDFGLARVFRGDGTEAETRRIVGTYGYMSPEYAFDGKFSVKSDVFSFGVLLLEIVSSKRNKGFQHPDHHHTLLGHAWMLWSEGRAMELINESVCASFVESQAERCIQVGLLCAQKFPKDRPMMSSVVFMLANEGASLPPPKEPGFFVERSSGSSDAYLVKEESNTENVVTITLPEGR</sequence>
<dbReference type="Pfam" id="PF11883">
    <property type="entry name" value="DUF3403"/>
    <property type="match status" value="2"/>
</dbReference>
<dbReference type="SMART" id="SM00220">
    <property type="entry name" value="S_TKc"/>
    <property type="match status" value="2"/>
</dbReference>
<dbReference type="SUPFAM" id="SSF56112">
    <property type="entry name" value="Protein kinase-like (PK-like)"/>
    <property type="match status" value="2"/>
</dbReference>
<dbReference type="SUPFAM" id="SSF51110">
    <property type="entry name" value="alpha-D-mannose-specific plant lectins"/>
    <property type="match status" value="2"/>
</dbReference>
<dbReference type="Pfam" id="PF08276">
    <property type="entry name" value="PAN_2"/>
    <property type="match status" value="2"/>
</dbReference>
<comment type="caution">
    <text evidence="17">Lacks conserved residue(s) required for the propagation of feature annotation.</text>
</comment>
<dbReference type="InterPro" id="IPR000719">
    <property type="entry name" value="Prot_kinase_dom"/>
</dbReference>
<dbReference type="Gene3D" id="2.90.10.10">
    <property type="entry name" value="Bulb-type lectin domain"/>
    <property type="match status" value="2"/>
</dbReference>
<evidence type="ECO:0000256" key="11">
    <source>
        <dbReference type="ARBA" id="ARBA00022989"/>
    </source>
</evidence>
<evidence type="ECO:0000256" key="2">
    <source>
        <dbReference type="ARBA" id="ARBA00012513"/>
    </source>
</evidence>
<feature type="binding site" evidence="18">
    <location>
        <position position="519"/>
    </location>
    <ligand>
        <name>ATP</name>
        <dbReference type="ChEBI" id="CHEBI:30616"/>
    </ligand>
</feature>
<keyword evidence="3" id="KW-1003">Cell membrane</keyword>
<evidence type="ECO:0000256" key="9">
    <source>
        <dbReference type="ARBA" id="ARBA00022777"/>
    </source>
</evidence>
<evidence type="ECO:0000256" key="7">
    <source>
        <dbReference type="ARBA" id="ARBA00022729"/>
    </source>
</evidence>
<dbReference type="CDD" id="cd01098">
    <property type="entry name" value="PAN_AP_plant"/>
    <property type="match status" value="2"/>
</dbReference>
<dbReference type="CDD" id="cd14066">
    <property type="entry name" value="STKc_IRAK"/>
    <property type="match status" value="2"/>
</dbReference>
<dbReference type="InterPro" id="IPR001480">
    <property type="entry name" value="Bulb-type_lectin_dom"/>
</dbReference>
<feature type="signal peptide" evidence="20">
    <location>
        <begin position="1"/>
        <end position="25"/>
    </location>
</feature>
<dbReference type="PROSITE" id="PS50011">
    <property type="entry name" value="PROTEIN_KINASE_DOM"/>
    <property type="match status" value="2"/>
</dbReference>
<dbReference type="InterPro" id="IPR008271">
    <property type="entry name" value="Ser/Thr_kinase_AS"/>
</dbReference>
<evidence type="ECO:0000256" key="15">
    <source>
        <dbReference type="ARBA" id="ARBA00047899"/>
    </source>
</evidence>
<feature type="transmembrane region" description="Helical" evidence="19">
    <location>
        <begin position="822"/>
        <end position="842"/>
    </location>
</feature>
<feature type="domain" description="Protein kinase" evidence="21">
    <location>
        <begin position="1267"/>
        <end position="1553"/>
    </location>
</feature>
<evidence type="ECO:0000259" key="22">
    <source>
        <dbReference type="PROSITE" id="PS50026"/>
    </source>
</evidence>
<evidence type="ECO:0000256" key="16">
    <source>
        <dbReference type="ARBA" id="ARBA00048679"/>
    </source>
</evidence>
<evidence type="ECO:0000256" key="4">
    <source>
        <dbReference type="ARBA" id="ARBA00022527"/>
    </source>
</evidence>